<dbReference type="Proteomes" id="UP001597414">
    <property type="component" value="Unassembled WGS sequence"/>
</dbReference>
<feature type="signal peptide" evidence="1">
    <location>
        <begin position="1"/>
        <end position="16"/>
    </location>
</feature>
<keyword evidence="4" id="KW-1185">Reference proteome</keyword>
<dbReference type="PANTHER" id="PTHR43751">
    <property type="entry name" value="SULFATASE"/>
    <property type="match status" value="1"/>
</dbReference>
<dbReference type="EMBL" id="JBHUIV010000010">
    <property type="protein sequence ID" value="MFD2201259.1"/>
    <property type="molecule type" value="Genomic_DNA"/>
</dbReference>
<sequence>MTILMFLMFFSTTAFQQVESLKSDQPNILFLIADDWSYPHAGIYGDKVVLTPTFDKLAKEGALFLNAYTASPSCSPSRASILNGRYPHQNEQGANLWPEWPAQFPTYVSLLEDAGYFTGSARKGWGPGEFQVSGLEHNPAGKTYADFESFYKAKAKDQPFTFWFGSSDPHRDYEPNTGIQTGMKLSDVIVPDIFPDLDCIRNDILDYYFEVERFDRECGQIIRFLEEMGELNNTIVVMTSDNGMPFPRAKANLYDLGTRMPLAIRWPNKIKAGTVIQSFVNFVDFSPSFLEAAGLQGKEMSGKSLWPILEGKSEGDHEVFLERERHANVRKGDLSYPSRAIRTHDYLYIRNLMPERYPAGDPTVHQSVGQYGDVDNSITKFLIMALEGQERDNSPDYFELSFGLRPEEELYVLKEDPYQINNVADLPEFKEIKSALRKRLDDWMLETGDRRATEPRSNYWDQVRYTPTYQMKDVDFMENIINYWIRPPFQSGEGIPCEIGIRN</sequence>
<protein>
    <submittedName>
        <fullName evidence="3">Sulfatase</fullName>
    </submittedName>
</protein>
<dbReference type="Gene3D" id="3.40.720.10">
    <property type="entry name" value="Alkaline Phosphatase, subunit A"/>
    <property type="match status" value="1"/>
</dbReference>
<dbReference type="InterPro" id="IPR052701">
    <property type="entry name" value="GAG_Ulvan_Degrading_Sulfatases"/>
</dbReference>
<dbReference type="RefSeq" id="WP_380801176.1">
    <property type="nucleotide sequence ID" value="NZ_JBHUIV010000010.1"/>
</dbReference>
<dbReference type="Pfam" id="PF00884">
    <property type="entry name" value="Sulfatase"/>
    <property type="match status" value="1"/>
</dbReference>
<gene>
    <name evidence="3" type="ORF">ACFSKV_06760</name>
</gene>
<feature type="domain" description="Sulfatase N-terminal" evidence="2">
    <location>
        <begin position="26"/>
        <end position="294"/>
    </location>
</feature>
<accession>A0ABW5B740</accession>
<name>A0ABW5B740_9BACT</name>
<evidence type="ECO:0000259" key="2">
    <source>
        <dbReference type="Pfam" id="PF00884"/>
    </source>
</evidence>
<organism evidence="3 4">
    <name type="scientific">Shivajiella indica</name>
    <dbReference type="NCBI Taxonomy" id="872115"/>
    <lineage>
        <taxon>Bacteria</taxon>
        <taxon>Pseudomonadati</taxon>
        <taxon>Bacteroidota</taxon>
        <taxon>Cytophagia</taxon>
        <taxon>Cytophagales</taxon>
        <taxon>Cyclobacteriaceae</taxon>
        <taxon>Shivajiella</taxon>
    </lineage>
</organism>
<evidence type="ECO:0000313" key="3">
    <source>
        <dbReference type="EMBL" id="MFD2201259.1"/>
    </source>
</evidence>
<dbReference type="PANTHER" id="PTHR43751:SF1">
    <property type="entry name" value="SULFATASE ATSG-RELATED"/>
    <property type="match status" value="1"/>
</dbReference>
<proteinExistence type="predicted"/>
<reference evidence="4" key="1">
    <citation type="journal article" date="2019" name="Int. J. Syst. Evol. Microbiol.">
        <title>The Global Catalogue of Microorganisms (GCM) 10K type strain sequencing project: providing services to taxonomists for standard genome sequencing and annotation.</title>
        <authorList>
            <consortium name="The Broad Institute Genomics Platform"/>
            <consortium name="The Broad Institute Genome Sequencing Center for Infectious Disease"/>
            <person name="Wu L."/>
            <person name="Ma J."/>
        </authorList>
    </citation>
    <scope>NUCLEOTIDE SEQUENCE [LARGE SCALE GENOMIC DNA]</scope>
    <source>
        <strain evidence="4">KCTC 19812</strain>
    </source>
</reference>
<dbReference type="CDD" id="cd16027">
    <property type="entry name" value="SGSH"/>
    <property type="match status" value="1"/>
</dbReference>
<comment type="caution">
    <text evidence="3">The sequence shown here is derived from an EMBL/GenBank/DDBJ whole genome shotgun (WGS) entry which is preliminary data.</text>
</comment>
<dbReference type="InterPro" id="IPR000917">
    <property type="entry name" value="Sulfatase_N"/>
</dbReference>
<feature type="chain" id="PRO_5047266422" evidence="1">
    <location>
        <begin position="17"/>
        <end position="503"/>
    </location>
</feature>
<evidence type="ECO:0000256" key="1">
    <source>
        <dbReference type="SAM" id="SignalP"/>
    </source>
</evidence>
<evidence type="ECO:0000313" key="4">
    <source>
        <dbReference type="Proteomes" id="UP001597414"/>
    </source>
</evidence>
<keyword evidence="1" id="KW-0732">Signal</keyword>
<dbReference type="InterPro" id="IPR017850">
    <property type="entry name" value="Alkaline_phosphatase_core_sf"/>
</dbReference>
<dbReference type="SUPFAM" id="SSF53649">
    <property type="entry name" value="Alkaline phosphatase-like"/>
    <property type="match status" value="1"/>
</dbReference>